<evidence type="ECO:0000256" key="2">
    <source>
        <dbReference type="ARBA" id="ARBA00023125"/>
    </source>
</evidence>
<dbReference type="GO" id="GO:0003700">
    <property type="term" value="F:DNA-binding transcription factor activity"/>
    <property type="evidence" value="ECO:0007669"/>
    <property type="project" value="InterPro"/>
</dbReference>
<dbReference type="Pfam" id="PF12840">
    <property type="entry name" value="HTH_20"/>
    <property type="match status" value="1"/>
</dbReference>
<dbReference type="PRINTS" id="PR00778">
    <property type="entry name" value="HTHARSR"/>
</dbReference>
<protein>
    <submittedName>
        <fullName evidence="5">Winged helix-turn-helix domain-containing protein</fullName>
    </submittedName>
</protein>
<dbReference type="SUPFAM" id="SSF46785">
    <property type="entry name" value="Winged helix' DNA-binding domain"/>
    <property type="match status" value="1"/>
</dbReference>
<reference evidence="5" key="1">
    <citation type="submission" date="2023-08" db="EMBL/GenBank/DDBJ databases">
        <authorList>
            <person name="Page C.A."/>
            <person name="Perez-Diaz I.M."/>
        </authorList>
    </citation>
    <scope>NUCLEOTIDE SEQUENCE</scope>
    <source>
        <strain evidence="5">7.8.46</strain>
    </source>
</reference>
<organism evidence="5 6">
    <name type="scientific">Lactiplantibacillus pentosus</name>
    <name type="common">Lactobacillus pentosus</name>
    <dbReference type="NCBI Taxonomy" id="1589"/>
    <lineage>
        <taxon>Bacteria</taxon>
        <taxon>Bacillati</taxon>
        <taxon>Bacillota</taxon>
        <taxon>Bacilli</taxon>
        <taxon>Lactobacillales</taxon>
        <taxon>Lactobacillaceae</taxon>
        <taxon>Lactiplantibacillus</taxon>
    </lineage>
</organism>
<evidence type="ECO:0000256" key="1">
    <source>
        <dbReference type="ARBA" id="ARBA00023015"/>
    </source>
</evidence>
<dbReference type="Proteomes" id="UP001267003">
    <property type="component" value="Unassembled WGS sequence"/>
</dbReference>
<sequence length="98" mass="11003">MAVKDASYVPDEQQLLVFKALADTVRLQIVAYLKQQPEAVTCGQVGQIIGISKTAGSYHFKLLETAGLITVEKIAREKYVTLNSKTFDRYVTNFYELL</sequence>
<dbReference type="EMBL" id="JAVLAQ010000002">
    <property type="protein sequence ID" value="MDT6991490.1"/>
    <property type="molecule type" value="Genomic_DNA"/>
</dbReference>
<comment type="caution">
    <text evidence="5">The sequence shown here is derived from an EMBL/GenBank/DDBJ whole genome shotgun (WGS) entry which is preliminary data.</text>
</comment>
<keyword evidence="3" id="KW-0804">Transcription</keyword>
<dbReference type="InterPro" id="IPR036388">
    <property type="entry name" value="WH-like_DNA-bd_sf"/>
</dbReference>
<dbReference type="AlphaFoldDB" id="A0AAW8W0N4"/>
<proteinExistence type="predicted"/>
<feature type="domain" description="HTH arsR-type" evidence="4">
    <location>
        <begin position="6"/>
        <end position="98"/>
    </location>
</feature>
<dbReference type="PROSITE" id="PS50987">
    <property type="entry name" value="HTH_ARSR_2"/>
    <property type="match status" value="1"/>
</dbReference>
<evidence type="ECO:0000259" key="4">
    <source>
        <dbReference type="PROSITE" id="PS50987"/>
    </source>
</evidence>
<dbReference type="InterPro" id="IPR001845">
    <property type="entry name" value="HTH_ArsR_DNA-bd_dom"/>
</dbReference>
<evidence type="ECO:0000256" key="3">
    <source>
        <dbReference type="ARBA" id="ARBA00023163"/>
    </source>
</evidence>
<evidence type="ECO:0000313" key="6">
    <source>
        <dbReference type="Proteomes" id="UP001267003"/>
    </source>
</evidence>
<dbReference type="SMART" id="SM00418">
    <property type="entry name" value="HTH_ARSR"/>
    <property type="match status" value="1"/>
</dbReference>
<keyword evidence="2" id="KW-0238">DNA-binding</keyword>
<dbReference type="GO" id="GO:0003677">
    <property type="term" value="F:DNA binding"/>
    <property type="evidence" value="ECO:0007669"/>
    <property type="project" value="UniProtKB-KW"/>
</dbReference>
<name>A0AAW8W0N4_LACPE</name>
<dbReference type="InterPro" id="IPR011991">
    <property type="entry name" value="ArsR-like_HTH"/>
</dbReference>
<accession>A0AAW8W0N4</accession>
<dbReference type="PANTHER" id="PTHR33154:SF25">
    <property type="entry name" value="LMO0101 PROTEIN"/>
    <property type="match status" value="1"/>
</dbReference>
<dbReference type="CDD" id="cd00090">
    <property type="entry name" value="HTH_ARSR"/>
    <property type="match status" value="1"/>
</dbReference>
<dbReference type="InterPro" id="IPR036390">
    <property type="entry name" value="WH_DNA-bd_sf"/>
</dbReference>
<gene>
    <name evidence="5" type="ORF">RI536_15620</name>
</gene>
<dbReference type="Gene3D" id="1.10.10.10">
    <property type="entry name" value="Winged helix-like DNA-binding domain superfamily/Winged helix DNA-binding domain"/>
    <property type="match status" value="1"/>
</dbReference>
<keyword evidence="1" id="KW-0805">Transcription regulation</keyword>
<dbReference type="InterPro" id="IPR051081">
    <property type="entry name" value="HTH_MetalResp_TranReg"/>
</dbReference>
<evidence type="ECO:0000313" key="5">
    <source>
        <dbReference type="EMBL" id="MDT6991490.1"/>
    </source>
</evidence>
<dbReference type="PANTHER" id="PTHR33154">
    <property type="entry name" value="TRANSCRIPTIONAL REGULATOR, ARSR FAMILY"/>
    <property type="match status" value="1"/>
</dbReference>